<dbReference type="AlphaFoldDB" id="A0A6J6P3M4"/>
<gene>
    <name evidence="2" type="ORF">UFOPK2593_00167</name>
</gene>
<protein>
    <submittedName>
        <fullName evidence="2">Unannotated protein</fullName>
    </submittedName>
</protein>
<accession>A0A6J6P3M4</accession>
<feature type="compositionally biased region" description="Polar residues" evidence="1">
    <location>
        <begin position="146"/>
        <end position="157"/>
    </location>
</feature>
<evidence type="ECO:0000256" key="1">
    <source>
        <dbReference type="SAM" id="MobiDB-lite"/>
    </source>
</evidence>
<feature type="region of interest" description="Disordered" evidence="1">
    <location>
        <begin position="135"/>
        <end position="157"/>
    </location>
</feature>
<organism evidence="2">
    <name type="scientific">freshwater metagenome</name>
    <dbReference type="NCBI Taxonomy" id="449393"/>
    <lineage>
        <taxon>unclassified sequences</taxon>
        <taxon>metagenomes</taxon>
        <taxon>ecological metagenomes</taxon>
    </lineage>
</organism>
<reference evidence="2" key="1">
    <citation type="submission" date="2020-05" db="EMBL/GenBank/DDBJ databases">
        <authorList>
            <person name="Chiriac C."/>
            <person name="Salcher M."/>
            <person name="Ghai R."/>
            <person name="Kavagutti S V."/>
        </authorList>
    </citation>
    <scope>NUCLEOTIDE SEQUENCE</scope>
</reference>
<evidence type="ECO:0000313" key="2">
    <source>
        <dbReference type="EMBL" id="CAB4692912.1"/>
    </source>
</evidence>
<proteinExistence type="predicted"/>
<dbReference type="EMBL" id="CAEZXW010000005">
    <property type="protein sequence ID" value="CAB4692912.1"/>
    <property type="molecule type" value="Genomic_DNA"/>
</dbReference>
<sequence>MAKGVERSRLLAEVVGIKVRIDSLLLEEREIPWSEIDDLTVDEEGIAILLSTGERCQYSFGTAKVRERSRVAQALRERVMASILLSVTGPEGTLVALRRDAKGEVFTRISVAGEISEAGRRGAEGLARRLAESAGLNEAPPRWSASPVSFSATPTLG</sequence>
<name>A0A6J6P3M4_9ZZZZ</name>